<name>A0ABZ1D813_9TREE</name>
<accession>A0ABZ1D813</accession>
<reference evidence="4 5" key="1">
    <citation type="submission" date="2024-01" db="EMBL/GenBank/DDBJ databases">
        <title>Comparative genomics of Cryptococcus and Kwoniella reveals pathogenesis evolution and contrasting modes of karyotype evolution via chromosome fusion or intercentromeric recombination.</title>
        <authorList>
            <person name="Coelho M.A."/>
            <person name="David-Palma M."/>
            <person name="Shea T."/>
            <person name="Bowers K."/>
            <person name="McGinley-Smith S."/>
            <person name="Mohammad A.W."/>
            <person name="Gnirke A."/>
            <person name="Yurkov A.M."/>
            <person name="Nowrousian M."/>
            <person name="Sun S."/>
            <person name="Cuomo C.A."/>
            <person name="Heitman J."/>
        </authorList>
    </citation>
    <scope>NUCLEOTIDE SEQUENCE [LARGE SCALE GENOMIC DNA]</scope>
    <source>
        <strain evidence="4">CBS 11374</strain>
    </source>
</reference>
<dbReference type="PROSITE" id="PS50263">
    <property type="entry name" value="CN_HYDROLASE"/>
    <property type="match status" value="1"/>
</dbReference>
<sequence length="363" mass="40531">MAGKIKVSAIQACPIAFNLIESIKKLELLIEKTKKDEDPDLIVFPEAFLSAYPRFLDFQIGMRSNESREWFTRYVRSSVKIPLDAITAKNWLDDNPVYKENEEDDDEFWAFQKLSFISRKYQIYLSVGVVERSLIGSTLFCTNLLFSPAGKLLSKHRKLQPTAAERIVWSQGDATNPSSPPTTSTATIGDSTVEGDDNLPVVQTRLGKIGGMICWENFMPLARYALYRKGVEIYTAPTADSRPTWLPAMQHIAQEGRCFVISVNQYHAASDFPEDYPPSLALSQSEKEENKPWSRGGTAIIGPLGEVIAGPLWDKEGIVTAEIDLDTLHGARLDFDVAGHYSRHDLLVGLLNAPAECIQESRS</sequence>
<protein>
    <recommendedName>
        <fullName evidence="3">CN hydrolase domain-containing protein</fullName>
    </recommendedName>
</protein>
<dbReference type="CDD" id="cd07564">
    <property type="entry name" value="nitrilases_CHs"/>
    <property type="match status" value="1"/>
</dbReference>
<dbReference type="SUPFAM" id="SSF56317">
    <property type="entry name" value="Carbon-nitrogen hydrolase"/>
    <property type="match status" value="1"/>
</dbReference>
<dbReference type="PANTHER" id="PTHR46044:SF1">
    <property type="entry name" value="CN HYDROLASE DOMAIN-CONTAINING PROTEIN"/>
    <property type="match status" value="1"/>
</dbReference>
<dbReference type="InterPro" id="IPR044149">
    <property type="entry name" value="Nitrilases_CHs"/>
</dbReference>
<dbReference type="GeneID" id="87958209"/>
<evidence type="ECO:0000256" key="2">
    <source>
        <dbReference type="SAM" id="MobiDB-lite"/>
    </source>
</evidence>
<feature type="domain" description="CN hydrolase" evidence="3">
    <location>
        <begin position="5"/>
        <end position="325"/>
    </location>
</feature>
<gene>
    <name evidence="4" type="ORF">IL334_006079</name>
</gene>
<evidence type="ECO:0000313" key="4">
    <source>
        <dbReference type="EMBL" id="WRT69096.1"/>
    </source>
</evidence>
<proteinExistence type="inferred from homology"/>
<organism evidence="4 5">
    <name type="scientific">Kwoniella shivajii</name>
    <dbReference type="NCBI Taxonomy" id="564305"/>
    <lineage>
        <taxon>Eukaryota</taxon>
        <taxon>Fungi</taxon>
        <taxon>Dikarya</taxon>
        <taxon>Basidiomycota</taxon>
        <taxon>Agaricomycotina</taxon>
        <taxon>Tremellomycetes</taxon>
        <taxon>Tremellales</taxon>
        <taxon>Cryptococcaceae</taxon>
        <taxon>Kwoniella</taxon>
    </lineage>
</organism>
<dbReference type="PANTHER" id="PTHR46044">
    <property type="entry name" value="NITRILASE"/>
    <property type="match status" value="1"/>
</dbReference>
<dbReference type="InterPro" id="IPR036526">
    <property type="entry name" value="C-N_Hydrolase_sf"/>
</dbReference>
<dbReference type="Proteomes" id="UP001329825">
    <property type="component" value="Chromosome 8"/>
</dbReference>
<keyword evidence="5" id="KW-1185">Reference proteome</keyword>
<dbReference type="Pfam" id="PF00795">
    <property type="entry name" value="CN_hydrolase"/>
    <property type="match status" value="1"/>
</dbReference>
<comment type="similarity">
    <text evidence="1">Belongs to the carbon-nitrogen hydrolase superfamily. Nitrilase family.</text>
</comment>
<feature type="region of interest" description="Disordered" evidence="2">
    <location>
        <begin position="277"/>
        <end position="297"/>
    </location>
</feature>
<dbReference type="EMBL" id="CP141888">
    <property type="protein sequence ID" value="WRT69096.1"/>
    <property type="molecule type" value="Genomic_DNA"/>
</dbReference>
<evidence type="ECO:0000313" key="5">
    <source>
        <dbReference type="Proteomes" id="UP001329825"/>
    </source>
</evidence>
<dbReference type="InterPro" id="IPR000132">
    <property type="entry name" value="Nitrilase/CN_hydratase_CS"/>
</dbReference>
<dbReference type="InterPro" id="IPR003010">
    <property type="entry name" value="C-N_Hydrolase"/>
</dbReference>
<dbReference type="Gene3D" id="3.60.110.10">
    <property type="entry name" value="Carbon-nitrogen hydrolase"/>
    <property type="match status" value="1"/>
</dbReference>
<dbReference type="RefSeq" id="XP_062793835.1">
    <property type="nucleotide sequence ID" value="XM_062937784.1"/>
</dbReference>
<evidence type="ECO:0000259" key="3">
    <source>
        <dbReference type="PROSITE" id="PS50263"/>
    </source>
</evidence>
<evidence type="ECO:0000256" key="1">
    <source>
        <dbReference type="ARBA" id="ARBA00008129"/>
    </source>
</evidence>
<feature type="region of interest" description="Disordered" evidence="2">
    <location>
        <begin position="171"/>
        <end position="194"/>
    </location>
</feature>
<dbReference type="PROSITE" id="PS00921">
    <property type="entry name" value="NITRIL_CHT_2"/>
    <property type="match status" value="1"/>
</dbReference>